<protein>
    <recommendedName>
        <fullName evidence="1">protein acetyllysine N-acetyltransferase</fullName>
        <ecNumber evidence="1">2.3.1.286</ecNumber>
    </recommendedName>
</protein>
<feature type="binding site" evidence="4">
    <location>
        <position position="133"/>
    </location>
    <ligand>
        <name>Zn(2+)</name>
        <dbReference type="ChEBI" id="CHEBI:29105"/>
    </ligand>
</feature>
<dbReference type="SUPFAM" id="SSF52467">
    <property type="entry name" value="DHS-like NAD/FAD-binding domain"/>
    <property type="match status" value="1"/>
</dbReference>
<evidence type="ECO:0000256" key="2">
    <source>
        <dbReference type="ARBA" id="ARBA00022679"/>
    </source>
</evidence>
<dbReference type="PANTHER" id="PTHR11085">
    <property type="entry name" value="NAD-DEPENDENT PROTEIN DEACYLASE SIRTUIN-5, MITOCHONDRIAL-RELATED"/>
    <property type="match status" value="1"/>
</dbReference>
<dbReference type="InterPro" id="IPR026591">
    <property type="entry name" value="Sirtuin_cat_small_dom_sf"/>
</dbReference>
<dbReference type="PROSITE" id="PS50305">
    <property type="entry name" value="SIRTUIN"/>
    <property type="match status" value="1"/>
</dbReference>
<dbReference type="RefSeq" id="WP_075063301.1">
    <property type="nucleotide sequence ID" value="NZ_LGCL01000026.1"/>
</dbReference>
<keyword evidence="4" id="KW-0862">Zinc</keyword>
<dbReference type="InterPro" id="IPR026590">
    <property type="entry name" value="Ssirtuin_cat_dom"/>
</dbReference>
<dbReference type="InterPro" id="IPR003000">
    <property type="entry name" value="Sirtuin"/>
</dbReference>
<reference evidence="6 7" key="1">
    <citation type="submission" date="2015-07" db="EMBL/GenBank/DDBJ databases">
        <title>Genome sequence of Ornatilinea apprima DSM 23815.</title>
        <authorList>
            <person name="Hemp J."/>
            <person name="Ward L.M."/>
            <person name="Pace L.A."/>
            <person name="Fischer W.W."/>
        </authorList>
    </citation>
    <scope>NUCLEOTIDE SEQUENCE [LARGE SCALE GENOMIC DNA]</scope>
    <source>
        <strain evidence="6 7">P3M-1</strain>
    </source>
</reference>
<dbReference type="PATRIC" id="fig|1134406.4.peg.3924"/>
<keyword evidence="4" id="KW-0479">Metal-binding</keyword>
<evidence type="ECO:0000259" key="5">
    <source>
        <dbReference type="PROSITE" id="PS50305"/>
    </source>
</evidence>
<proteinExistence type="predicted"/>
<evidence type="ECO:0000256" key="4">
    <source>
        <dbReference type="PROSITE-ProRule" id="PRU00236"/>
    </source>
</evidence>
<dbReference type="EC" id="2.3.1.286" evidence="1"/>
<feature type="active site" description="Proton acceptor" evidence="4">
    <location>
        <position position="125"/>
    </location>
</feature>
<sequence length="254" mass="28381">MISHSPDQAIAQAASLLKQARHAVVLTGAGISTPSEIPDFRSAGSGLWTKNDPMRVASLTTFHRRPQDFFDWLQPLARQAYYARPNPAHLGLARLEQAGLVKAVITQNIDDLHHKASSQNIIEVHGSMRTFECLRCQVSYPLEDFVTTFIERAEPPRCAHCNSFLKPAITLYEEMLPAEAWNNAQWHCEHCDLILVIGSSLETVPAAHLPVFALENNAHLLINTFSPTPLDLEAELVFRQDVVEFISQLVQQVL</sequence>
<comment type="caution">
    <text evidence="6">The sequence shown here is derived from an EMBL/GenBank/DDBJ whole genome shotgun (WGS) entry which is preliminary data.</text>
</comment>
<dbReference type="Gene3D" id="3.40.50.1220">
    <property type="entry name" value="TPP-binding domain"/>
    <property type="match status" value="1"/>
</dbReference>
<keyword evidence="7" id="KW-1185">Reference proteome</keyword>
<dbReference type="OrthoDB" id="9800582at2"/>
<feature type="binding site" evidence="4">
    <location>
        <position position="161"/>
    </location>
    <ligand>
        <name>Zn(2+)</name>
        <dbReference type="ChEBI" id="CHEBI:29105"/>
    </ligand>
</feature>
<keyword evidence="3" id="KW-0520">NAD</keyword>
<dbReference type="Gene3D" id="3.30.1600.10">
    <property type="entry name" value="SIR2/SIRT2 'Small Domain"/>
    <property type="match status" value="1"/>
</dbReference>
<feature type="binding site" evidence="4">
    <location>
        <position position="158"/>
    </location>
    <ligand>
        <name>Zn(2+)</name>
        <dbReference type="ChEBI" id="CHEBI:29105"/>
    </ligand>
</feature>
<evidence type="ECO:0000313" key="6">
    <source>
        <dbReference type="EMBL" id="KPL76103.1"/>
    </source>
</evidence>
<dbReference type="GO" id="GO:0070403">
    <property type="term" value="F:NAD+ binding"/>
    <property type="evidence" value="ECO:0007669"/>
    <property type="project" value="InterPro"/>
</dbReference>
<dbReference type="AlphaFoldDB" id="A0A0P6X938"/>
<feature type="binding site" evidence="4">
    <location>
        <position position="136"/>
    </location>
    <ligand>
        <name>Zn(2+)</name>
        <dbReference type="ChEBI" id="CHEBI:29105"/>
    </ligand>
</feature>
<accession>A0A0P6X938</accession>
<dbReference type="Pfam" id="PF02146">
    <property type="entry name" value="SIR2"/>
    <property type="match status" value="1"/>
</dbReference>
<feature type="domain" description="Deacetylase sirtuin-type" evidence="5">
    <location>
        <begin position="3"/>
        <end position="254"/>
    </location>
</feature>
<evidence type="ECO:0000256" key="3">
    <source>
        <dbReference type="ARBA" id="ARBA00023027"/>
    </source>
</evidence>
<evidence type="ECO:0000313" key="7">
    <source>
        <dbReference type="Proteomes" id="UP000050417"/>
    </source>
</evidence>
<dbReference type="Proteomes" id="UP000050417">
    <property type="component" value="Unassembled WGS sequence"/>
</dbReference>
<dbReference type="PANTHER" id="PTHR11085:SF10">
    <property type="entry name" value="NAD-DEPENDENT PROTEIN DEACYLASE SIRTUIN-5, MITOCHONDRIAL-RELATED"/>
    <property type="match status" value="1"/>
</dbReference>
<dbReference type="InterPro" id="IPR050134">
    <property type="entry name" value="NAD-dep_sirtuin_deacylases"/>
</dbReference>
<gene>
    <name evidence="6" type="ORF">ADN00_12240</name>
</gene>
<evidence type="ECO:0000256" key="1">
    <source>
        <dbReference type="ARBA" id="ARBA00012928"/>
    </source>
</evidence>
<dbReference type="InterPro" id="IPR029035">
    <property type="entry name" value="DHS-like_NAD/FAD-binding_dom"/>
</dbReference>
<dbReference type="CDD" id="cd01407">
    <property type="entry name" value="SIR2-fam"/>
    <property type="match status" value="1"/>
</dbReference>
<organism evidence="6 7">
    <name type="scientific">Ornatilinea apprima</name>
    <dbReference type="NCBI Taxonomy" id="1134406"/>
    <lineage>
        <taxon>Bacteria</taxon>
        <taxon>Bacillati</taxon>
        <taxon>Chloroflexota</taxon>
        <taxon>Anaerolineae</taxon>
        <taxon>Anaerolineales</taxon>
        <taxon>Anaerolineaceae</taxon>
        <taxon>Ornatilinea</taxon>
    </lineage>
</organism>
<dbReference type="GO" id="GO:0017136">
    <property type="term" value="F:histone deacetylase activity, NAD-dependent"/>
    <property type="evidence" value="ECO:0007669"/>
    <property type="project" value="TreeGrafter"/>
</dbReference>
<name>A0A0P6X938_9CHLR</name>
<dbReference type="NCBIfam" id="NF001753">
    <property type="entry name" value="PRK00481.1-3"/>
    <property type="match status" value="1"/>
</dbReference>
<dbReference type="EMBL" id="LGCL01000026">
    <property type="protein sequence ID" value="KPL76103.1"/>
    <property type="molecule type" value="Genomic_DNA"/>
</dbReference>
<keyword evidence="2" id="KW-0808">Transferase</keyword>
<dbReference type="STRING" id="1134406.ADN00_12240"/>
<dbReference type="GO" id="GO:0046872">
    <property type="term" value="F:metal ion binding"/>
    <property type="evidence" value="ECO:0007669"/>
    <property type="project" value="UniProtKB-KW"/>
</dbReference>